<accession>A0ABS6BNH5</accession>
<reference evidence="2 3" key="1">
    <citation type="submission" date="2021-06" db="EMBL/GenBank/DDBJ databases">
        <title>Sphingomonas sp. XMGL2, whole genome shotgun sequencing project.</title>
        <authorList>
            <person name="Zhao G."/>
            <person name="Shen L."/>
        </authorList>
    </citation>
    <scope>NUCLEOTIDE SEQUENCE [LARGE SCALE GENOMIC DNA]</scope>
    <source>
        <strain evidence="2 3">XMGL2</strain>
    </source>
</reference>
<proteinExistence type="predicted"/>
<sequence length="363" mass="38855">MKLALVSDAWTPQVNGVVRTLTTTAAELVRRGHDVETITPGQFRTLPCPTYPEIRLAIGCGAEVAARLDRARADAVHIATEGPLGWAARRWCLRNGMAFTTSFHTHFARYLAVRTHLPDWLFWPAITRFHAPAMRTFAATPTLERELRTHAIARTHRWARGVDPLVFFPTTPADDRIAALPRPILLSVGRVAVEKNLRAFLDAPVAGTKVVVGDGPALEPLSQRYPEAVFTGALQGARLASAYAAADVFVFPSLTDTFGLVMIEALASGLPVAAFPVPGPIDILGADGRGMNGAQIGALDHRLEQAIARALACSGADCVAEAQRYSWQQCTDQFIAGLAIRPAGRATGGGATNTAMPVGQLRG</sequence>
<dbReference type="EMBL" id="JAHKRT010000009">
    <property type="protein sequence ID" value="MBU3079207.1"/>
    <property type="molecule type" value="Genomic_DNA"/>
</dbReference>
<protein>
    <submittedName>
        <fullName evidence="2">Glycosyltransferase family 1 protein</fullName>
    </submittedName>
</protein>
<comment type="caution">
    <text evidence="2">The sequence shown here is derived from an EMBL/GenBank/DDBJ whole genome shotgun (WGS) entry which is preliminary data.</text>
</comment>
<dbReference type="RefSeq" id="WP_216326922.1">
    <property type="nucleotide sequence ID" value="NZ_JAHKRT010000009.1"/>
</dbReference>
<dbReference type="Proteomes" id="UP000776276">
    <property type="component" value="Unassembled WGS sequence"/>
</dbReference>
<dbReference type="PANTHER" id="PTHR45947:SF3">
    <property type="entry name" value="SULFOQUINOVOSYL TRANSFERASE SQD2"/>
    <property type="match status" value="1"/>
</dbReference>
<evidence type="ECO:0000313" key="2">
    <source>
        <dbReference type="EMBL" id="MBU3079207.1"/>
    </source>
</evidence>
<dbReference type="Pfam" id="PF13439">
    <property type="entry name" value="Glyco_transf_4"/>
    <property type="match status" value="1"/>
</dbReference>
<dbReference type="InterPro" id="IPR050194">
    <property type="entry name" value="Glycosyltransferase_grp1"/>
</dbReference>
<evidence type="ECO:0000259" key="1">
    <source>
        <dbReference type="Pfam" id="PF13439"/>
    </source>
</evidence>
<name>A0ABS6BNH5_9SPHN</name>
<dbReference type="InterPro" id="IPR028098">
    <property type="entry name" value="Glyco_trans_4-like_N"/>
</dbReference>
<gene>
    <name evidence="2" type="ORF">KOF26_15210</name>
</gene>
<organism evidence="2 3">
    <name type="scientific">Sphingomonas quercus</name>
    <dbReference type="NCBI Taxonomy" id="2842451"/>
    <lineage>
        <taxon>Bacteria</taxon>
        <taxon>Pseudomonadati</taxon>
        <taxon>Pseudomonadota</taxon>
        <taxon>Alphaproteobacteria</taxon>
        <taxon>Sphingomonadales</taxon>
        <taxon>Sphingomonadaceae</taxon>
        <taxon>Sphingomonas</taxon>
    </lineage>
</organism>
<evidence type="ECO:0000313" key="3">
    <source>
        <dbReference type="Proteomes" id="UP000776276"/>
    </source>
</evidence>
<dbReference type="CDD" id="cd03814">
    <property type="entry name" value="GT4-like"/>
    <property type="match status" value="1"/>
</dbReference>
<dbReference type="PANTHER" id="PTHR45947">
    <property type="entry name" value="SULFOQUINOVOSYL TRANSFERASE SQD2"/>
    <property type="match status" value="1"/>
</dbReference>
<keyword evidence="3" id="KW-1185">Reference proteome</keyword>
<feature type="domain" description="Glycosyltransferase subfamily 4-like N-terminal" evidence="1">
    <location>
        <begin position="14"/>
        <end position="164"/>
    </location>
</feature>
<dbReference type="Pfam" id="PF13692">
    <property type="entry name" value="Glyco_trans_1_4"/>
    <property type="match status" value="1"/>
</dbReference>